<dbReference type="InterPro" id="IPR036291">
    <property type="entry name" value="NAD(P)-bd_dom_sf"/>
</dbReference>
<proteinExistence type="predicted"/>
<name>A0AAU7U8U8_9DEIO</name>
<dbReference type="EMBL" id="CP158299">
    <property type="protein sequence ID" value="XBV84812.1"/>
    <property type="molecule type" value="Genomic_DNA"/>
</dbReference>
<dbReference type="Pfam" id="PF08240">
    <property type="entry name" value="ADH_N"/>
    <property type="match status" value="1"/>
</dbReference>
<dbReference type="InterPro" id="IPR020843">
    <property type="entry name" value="ER"/>
</dbReference>
<dbReference type="Gene3D" id="3.90.180.10">
    <property type="entry name" value="Medium-chain alcohol dehydrogenases, catalytic domain"/>
    <property type="match status" value="1"/>
</dbReference>
<evidence type="ECO:0000259" key="1">
    <source>
        <dbReference type="SMART" id="SM00829"/>
    </source>
</evidence>
<dbReference type="EC" id="1.-.-.-" evidence="2"/>
<dbReference type="KEGG" id="dsc:ABOD76_15390"/>
<dbReference type="InterPro" id="IPR011032">
    <property type="entry name" value="GroES-like_sf"/>
</dbReference>
<dbReference type="Pfam" id="PF00107">
    <property type="entry name" value="ADH_zinc_N"/>
    <property type="match status" value="1"/>
</dbReference>
<evidence type="ECO:0000313" key="2">
    <source>
        <dbReference type="EMBL" id="XBV84812.1"/>
    </source>
</evidence>
<sequence length="334" mass="34844">MTLSSPQQVRALMLTQAEDKTVTATLRDDLTVQDLPDGDVLVQVEASSLNYKDGLAVLGRPGVVRRYPMVPGIDLAGTVVESSDARYAPGDPVLLTGWGIGEQFWGGYATHARVQADWLTCRPEGLSAQDAMAIGTAGFTAMMSVMALEDHGLTPEQGEVVVTGASGGVGSVAVALLSALGYRVVASTGRPQEAGYLQGLGAAQIIGREELSSLKRPLEKERFAGAVDAVGGETLAGVLSCLKRGGAAAACGLAGGSGLPTTVLPFILRGVALLGIDSVMCPPERRERAWQRLSRELPGTLYSEGVTVQPLAEVQRLAEQILAGQIRGRTVIVP</sequence>
<dbReference type="AlphaFoldDB" id="A0AAU7U8U8"/>
<dbReference type="Gene3D" id="3.40.50.720">
    <property type="entry name" value="NAD(P)-binding Rossmann-like Domain"/>
    <property type="match status" value="1"/>
</dbReference>
<dbReference type="InterPro" id="IPR051397">
    <property type="entry name" value="Zn-ADH-like_protein"/>
</dbReference>
<dbReference type="PANTHER" id="PTHR43677">
    <property type="entry name" value="SHORT-CHAIN DEHYDROGENASE/REDUCTASE"/>
    <property type="match status" value="1"/>
</dbReference>
<reference evidence="2" key="1">
    <citation type="submission" date="2024-06" db="EMBL/GenBank/DDBJ databases">
        <title>Draft Genome Sequence of Deinococcus sonorensis Type Strain KR-87, a Biofilm Producing Representative of the Genus Deinococcus.</title>
        <authorList>
            <person name="Boren L.S."/>
            <person name="Grosso R.A."/>
            <person name="Hugenberg-Cox A.N."/>
            <person name="Hill J.T.E."/>
            <person name="Albert C.M."/>
            <person name="Tuohy J.M."/>
        </authorList>
    </citation>
    <scope>NUCLEOTIDE SEQUENCE</scope>
    <source>
        <strain evidence="2">KR-87</strain>
    </source>
</reference>
<dbReference type="SUPFAM" id="SSF50129">
    <property type="entry name" value="GroES-like"/>
    <property type="match status" value="1"/>
</dbReference>
<dbReference type="SMART" id="SM00829">
    <property type="entry name" value="PKS_ER"/>
    <property type="match status" value="1"/>
</dbReference>
<dbReference type="PANTHER" id="PTHR43677:SF1">
    <property type="entry name" value="ACRYLYL-COA REDUCTASE ACUI-RELATED"/>
    <property type="match status" value="1"/>
</dbReference>
<accession>A0AAU7U8U8</accession>
<keyword evidence="2" id="KW-0560">Oxidoreductase</keyword>
<dbReference type="InterPro" id="IPR013154">
    <property type="entry name" value="ADH-like_N"/>
</dbReference>
<dbReference type="CDD" id="cd08288">
    <property type="entry name" value="MDR_yhdh"/>
    <property type="match status" value="1"/>
</dbReference>
<gene>
    <name evidence="2" type="ORF">ABOD76_15390</name>
</gene>
<organism evidence="2">
    <name type="scientific">Deinococcus sonorensis KR-87</name>
    <dbReference type="NCBI Taxonomy" id="694439"/>
    <lineage>
        <taxon>Bacteria</taxon>
        <taxon>Thermotogati</taxon>
        <taxon>Deinococcota</taxon>
        <taxon>Deinococci</taxon>
        <taxon>Deinococcales</taxon>
        <taxon>Deinococcaceae</taxon>
        <taxon>Deinococcus</taxon>
    </lineage>
</organism>
<dbReference type="RefSeq" id="WP_350242849.1">
    <property type="nucleotide sequence ID" value="NZ_CP158299.1"/>
</dbReference>
<dbReference type="SUPFAM" id="SSF51735">
    <property type="entry name" value="NAD(P)-binding Rossmann-fold domains"/>
    <property type="match status" value="1"/>
</dbReference>
<dbReference type="GO" id="GO:0043957">
    <property type="term" value="F:acryloyl-CoA reductase (NADPH) activity"/>
    <property type="evidence" value="ECO:0007669"/>
    <property type="project" value="TreeGrafter"/>
</dbReference>
<dbReference type="InterPro" id="IPR014188">
    <property type="entry name" value="Acrylyl-CoA_reductase_AcuI"/>
</dbReference>
<dbReference type="NCBIfam" id="TIGR02823">
    <property type="entry name" value="oxido_YhdH"/>
    <property type="match status" value="1"/>
</dbReference>
<dbReference type="InterPro" id="IPR013149">
    <property type="entry name" value="ADH-like_C"/>
</dbReference>
<protein>
    <submittedName>
        <fullName evidence="2">MDR family oxidoreductase</fullName>
        <ecNumber evidence="2">1.-.-.-</ecNumber>
    </submittedName>
</protein>
<feature type="domain" description="Enoyl reductase (ER)" evidence="1">
    <location>
        <begin position="25"/>
        <end position="332"/>
    </location>
</feature>